<feature type="domain" description="Phosphoribulokinase/uridine kinase" evidence="6">
    <location>
        <begin position="4"/>
        <end position="181"/>
    </location>
</feature>
<dbReference type="SUPFAM" id="SSF52540">
    <property type="entry name" value="P-loop containing nucleoside triphosphate hydrolases"/>
    <property type="match status" value="1"/>
</dbReference>
<evidence type="ECO:0000313" key="8">
    <source>
        <dbReference type="Proteomes" id="UP000193334"/>
    </source>
</evidence>
<dbReference type="Gene3D" id="3.40.50.300">
    <property type="entry name" value="P-loop containing nucleotide triphosphate hydrolases"/>
    <property type="match status" value="1"/>
</dbReference>
<dbReference type="PANTHER" id="PTHR10285">
    <property type="entry name" value="URIDINE KINASE"/>
    <property type="match status" value="1"/>
</dbReference>
<dbReference type="GO" id="GO:0004849">
    <property type="term" value="F:uridine kinase activity"/>
    <property type="evidence" value="ECO:0007669"/>
    <property type="project" value="UniProtKB-EC"/>
</dbReference>
<evidence type="ECO:0000256" key="4">
    <source>
        <dbReference type="ARBA" id="ARBA00022741"/>
    </source>
</evidence>
<dbReference type="GO" id="GO:0005524">
    <property type="term" value="F:ATP binding"/>
    <property type="evidence" value="ECO:0007669"/>
    <property type="project" value="InterPro"/>
</dbReference>
<dbReference type="UniPathway" id="UPA00574">
    <property type="reaction ID" value="UER00637"/>
</dbReference>
<dbReference type="EC" id="2.7.1.48" evidence="2"/>
<dbReference type="EMBL" id="CP021023">
    <property type="protein sequence ID" value="ARN55852.1"/>
    <property type="molecule type" value="Genomic_DNA"/>
</dbReference>
<sequence>MSTVILIAGGSCSGKSTLCSTALSRVEPAGVVIPTDNFYKDLSSFSEEQLLNHNFDMPSAIDKDWLCSAVESLAESKPAEVPVYDFSTHTRTSETKIIQPAEFVFIEGLFTLCQQELLVLASLKVFVECPADIRLARRIIRDTSERGRGVESVINQYLSTVRPMHEKYIYPSREEADCVFDGEGDMEQITDDLIDKIYGLRKSG</sequence>
<dbReference type="NCBIfam" id="NF004018">
    <property type="entry name" value="PRK05480.1"/>
    <property type="match status" value="1"/>
</dbReference>
<dbReference type="RefSeq" id="WP_085754575.1">
    <property type="nucleotide sequence ID" value="NZ_CP021023.1"/>
</dbReference>
<keyword evidence="8" id="KW-1185">Reference proteome</keyword>
<evidence type="ECO:0000256" key="5">
    <source>
        <dbReference type="ARBA" id="ARBA00022777"/>
    </source>
</evidence>
<dbReference type="InterPro" id="IPR000764">
    <property type="entry name" value="Uridine_kinase-like"/>
</dbReference>
<evidence type="ECO:0000259" key="6">
    <source>
        <dbReference type="Pfam" id="PF00485"/>
    </source>
</evidence>
<dbReference type="CDD" id="cd02023">
    <property type="entry name" value="UMPK"/>
    <property type="match status" value="1"/>
</dbReference>
<evidence type="ECO:0000313" key="7">
    <source>
        <dbReference type="EMBL" id="ARN55852.1"/>
    </source>
</evidence>
<gene>
    <name evidence="7" type="primary">udk</name>
    <name evidence="7" type="ORF">STSP1_00218</name>
</gene>
<protein>
    <recommendedName>
        <fullName evidence="2">uridine/cytidine kinase</fullName>
        <ecNumber evidence="2">2.7.1.48</ecNumber>
    </recommendedName>
</protein>
<keyword evidence="4" id="KW-0547">Nucleotide-binding</keyword>
<proteinExistence type="predicted"/>
<evidence type="ECO:0000256" key="2">
    <source>
        <dbReference type="ARBA" id="ARBA00012137"/>
    </source>
</evidence>
<evidence type="ECO:0000256" key="1">
    <source>
        <dbReference type="ARBA" id="ARBA00004690"/>
    </source>
</evidence>
<evidence type="ECO:0000256" key="3">
    <source>
        <dbReference type="ARBA" id="ARBA00022679"/>
    </source>
</evidence>
<reference evidence="8" key="1">
    <citation type="submission" date="2017-04" db="EMBL/GenBank/DDBJ databases">
        <title>Comparative genomics and description of representatives of a novel lineage of planctomycetes thriving in anoxic sediments.</title>
        <authorList>
            <person name="Spring S."/>
            <person name="Bunk B."/>
            <person name="Sproer C."/>
        </authorList>
    </citation>
    <scope>NUCLEOTIDE SEQUENCE [LARGE SCALE GENOMIC DNA]</scope>
    <source>
        <strain evidence="8">ST-PulAB-D4</strain>
    </source>
</reference>
<keyword evidence="3 7" id="KW-0808">Transferase</keyword>
<dbReference type="Pfam" id="PF00485">
    <property type="entry name" value="PRK"/>
    <property type="match status" value="1"/>
</dbReference>
<dbReference type="STRING" id="1941349.STSP1_00218"/>
<dbReference type="Proteomes" id="UP000193334">
    <property type="component" value="Chromosome"/>
</dbReference>
<name>A0A1W6LJB6_9BACT</name>
<dbReference type="InterPro" id="IPR006083">
    <property type="entry name" value="PRK/URK"/>
</dbReference>
<dbReference type="AlphaFoldDB" id="A0A1W6LJB6"/>
<organism evidence="7 8">
    <name type="scientific">Sedimentisphaera salicampi</name>
    <dbReference type="NCBI Taxonomy" id="1941349"/>
    <lineage>
        <taxon>Bacteria</taxon>
        <taxon>Pseudomonadati</taxon>
        <taxon>Planctomycetota</taxon>
        <taxon>Phycisphaerae</taxon>
        <taxon>Sedimentisphaerales</taxon>
        <taxon>Sedimentisphaeraceae</taxon>
        <taxon>Sedimentisphaera</taxon>
    </lineage>
</organism>
<dbReference type="PRINTS" id="PR00988">
    <property type="entry name" value="URIDINKINASE"/>
</dbReference>
<dbReference type="KEGG" id="pbp:STSP1_00218"/>
<dbReference type="InterPro" id="IPR027417">
    <property type="entry name" value="P-loop_NTPase"/>
</dbReference>
<keyword evidence="5 7" id="KW-0418">Kinase</keyword>
<accession>A0A1W6LJB6</accession>
<comment type="pathway">
    <text evidence="1">Pyrimidine metabolism; UMP biosynthesis via salvage pathway; UMP from uridine: step 1/1.</text>
</comment>
<dbReference type="GO" id="GO:0044206">
    <property type="term" value="P:UMP salvage"/>
    <property type="evidence" value="ECO:0007669"/>
    <property type="project" value="UniProtKB-UniPathway"/>
</dbReference>